<reference evidence="1 2" key="1">
    <citation type="submission" date="2021-03" db="EMBL/GenBank/DDBJ databases">
        <title>Sequencing the genomes of 1000 actinobacteria strains.</title>
        <authorList>
            <person name="Klenk H.-P."/>
        </authorList>
    </citation>
    <scope>NUCLEOTIDE SEQUENCE [LARGE SCALE GENOMIC DNA]</scope>
    <source>
        <strain evidence="1 2">DSM 46670</strain>
    </source>
</reference>
<protein>
    <recommendedName>
        <fullName evidence="3">HEAT repeat domain-containing protein</fullName>
    </recommendedName>
</protein>
<dbReference type="SUPFAM" id="SSF48371">
    <property type="entry name" value="ARM repeat"/>
    <property type="match status" value="1"/>
</dbReference>
<dbReference type="Gene3D" id="1.25.10.10">
    <property type="entry name" value="Leucine-rich Repeat Variant"/>
    <property type="match status" value="1"/>
</dbReference>
<name>A0ABS4TUS1_9PSEU</name>
<evidence type="ECO:0000313" key="1">
    <source>
        <dbReference type="EMBL" id="MBP2328158.1"/>
    </source>
</evidence>
<gene>
    <name evidence="1" type="ORF">JOF56_008543</name>
</gene>
<dbReference type="EMBL" id="JAGINW010000001">
    <property type="protein sequence ID" value="MBP2328158.1"/>
    <property type="molecule type" value="Genomic_DNA"/>
</dbReference>
<dbReference type="InterPro" id="IPR011989">
    <property type="entry name" value="ARM-like"/>
</dbReference>
<evidence type="ECO:0008006" key="3">
    <source>
        <dbReference type="Google" id="ProtNLM"/>
    </source>
</evidence>
<proteinExistence type="predicted"/>
<evidence type="ECO:0000313" key="2">
    <source>
        <dbReference type="Proteomes" id="UP001519332"/>
    </source>
</evidence>
<keyword evidence="2" id="KW-1185">Reference proteome</keyword>
<accession>A0ABS4TUS1</accession>
<dbReference type="Pfam" id="PF13646">
    <property type="entry name" value="HEAT_2"/>
    <property type="match status" value="1"/>
</dbReference>
<sequence length="328" mass="34495">MVHVDIPENNLSAEILREAIAGEVATIPSSAALTLLSDIDAPGVDPAALLRDAVGNPDLARHVRIGAMGIYSRVAGSDSIPLLVDALDDADDGVGRAAAAALGNVGTPSELEALRRVRERGDGPTSERATFAAALIVHRFGLSDHQVDLAQPETQEVPAAAGGMTFASVRPGLRRRDQALKAINRYLPWFDVSKQDVYEVQCGRRLLAIAVDLDVQQLSGRPAVPAVVAVQDPEYGEFHPSLIALSHPTSEGRVAVRLSRPSGEAVYVGEASVQDGRVELGLRAVMAPGVAPVVARVHATASGIEISGVSSRQVTTKRSPQRDPSMEG</sequence>
<organism evidence="1 2">
    <name type="scientific">Kibdelosporangium banguiense</name>
    <dbReference type="NCBI Taxonomy" id="1365924"/>
    <lineage>
        <taxon>Bacteria</taxon>
        <taxon>Bacillati</taxon>
        <taxon>Actinomycetota</taxon>
        <taxon>Actinomycetes</taxon>
        <taxon>Pseudonocardiales</taxon>
        <taxon>Pseudonocardiaceae</taxon>
        <taxon>Kibdelosporangium</taxon>
    </lineage>
</organism>
<dbReference type="Proteomes" id="UP001519332">
    <property type="component" value="Unassembled WGS sequence"/>
</dbReference>
<dbReference type="InterPro" id="IPR016024">
    <property type="entry name" value="ARM-type_fold"/>
</dbReference>
<dbReference type="RefSeq" id="WP_209645209.1">
    <property type="nucleotide sequence ID" value="NZ_JAGINW010000001.1"/>
</dbReference>
<comment type="caution">
    <text evidence="1">The sequence shown here is derived from an EMBL/GenBank/DDBJ whole genome shotgun (WGS) entry which is preliminary data.</text>
</comment>